<dbReference type="CDD" id="cd00198">
    <property type="entry name" value="vWFA"/>
    <property type="match status" value="1"/>
</dbReference>
<name>A0ABR9S8X7_9BURK</name>
<reference evidence="2 3" key="1">
    <citation type="submission" date="2020-10" db="EMBL/GenBank/DDBJ databases">
        <title>Ramlibacter sp. HM2 16S ribosomal RNA gene Genome sequencing and assembly.</title>
        <authorList>
            <person name="Kang M."/>
        </authorList>
    </citation>
    <scope>NUCLEOTIDE SEQUENCE [LARGE SCALE GENOMIC DNA]</scope>
    <source>
        <strain evidence="2 3">HM2</strain>
    </source>
</reference>
<dbReference type="RefSeq" id="WP_193678583.1">
    <property type="nucleotide sequence ID" value="NZ_JADDIV010000006.1"/>
</dbReference>
<dbReference type="PIRSF" id="PIRSF010256">
    <property type="entry name" value="CoxE_vWa"/>
    <property type="match status" value="1"/>
</dbReference>
<dbReference type="SUPFAM" id="SSF53300">
    <property type="entry name" value="vWA-like"/>
    <property type="match status" value="1"/>
</dbReference>
<dbReference type="PANTHER" id="PTHR39338:SF6">
    <property type="entry name" value="BLL5662 PROTEIN"/>
    <property type="match status" value="1"/>
</dbReference>
<evidence type="ECO:0000313" key="2">
    <source>
        <dbReference type="EMBL" id="MBE7369956.1"/>
    </source>
</evidence>
<dbReference type="InterPro" id="IPR036465">
    <property type="entry name" value="vWFA_dom_sf"/>
</dbReference>
<protein>
    <submittedName>
        <fullName evidence="2">VWA domain-containing protein</fullName>
    </submittedName>
</protein>
<accession>A0ABR9S8X7</accession>
<dbReference type="EMBL" id="JADDIV010000006">
    <property type="protein sequence ID" value="MBE7369956.1"/>
    <property type="molecule type" value="Genomic_DNA"/>
</dbReference>
<evidence type="ECO:0000313" key="3">
    <source>
        <dbReference type="Proteomes" id="UP000806285"/>
    </source>
</evidence>
<feature type="region of interest" description="Disordered" evidence="1">
    <location>
        <begin position="95"/>
        <end position="130"/>
    </location>
</feature>
<evidence type="ECO:0000256" key="1">
    <source>
        <dbReference type="SAM" id="MobiDB-lite"/>
    </source>
</evidence>
<dbReference type="Pfam" id="PF05762">
    <property type="entry name" value="VWA_CoxE"/>
    <property type="match status" value="1"/>
</dbReference>
<proteinExistence type="predicted"/>
<gene>
    <name evidence="2" type="ORF">IM787_20505</name>
</gene>
<organism evidence="2 3">
    <name type="scientific">Ramlibacter pallidus</name>
    <dbReference type="NCBI Taxonomy" id="2780087"/>
    <lineage>
        <taxon>Bacteria</taxon>
        <taxon>Pseudomonadati</taxon>
        <taxon>Pseudomonadota</taxon>
        <taxon>Betaproteobacteria</taxon>
        <taxon>Burkholderiales</taxon>
        <taxon>Comamonadaceae</taxon>
        <taxon>Ramlibacter</taxon>
    </lineage>
</organism>
<comment type="caution">
    <text evidence="2">The sequence shown here is derived from an EMBL/GenBank/DDBJ whole genome shotgun (WGS) entry which is preliminary data.</text>
</comment>
<dbReference type="InterPro" id="IPR008912">
    <property type="entry name" value="Uncharacterised_CoxE"/>
</dbReference>
<dbReference type="PANTHER" id="PTHR39338">
    <property type="entry name" value="BLL5662 PROTEIN-RELATED"/>
    <property type="match status" value="1"/>
</dbReference>
<dbReference type="Gene3D" id="3.40.50.410">
    <property type="entry name" value="von Willebrand factor, type A domain"/>
    <property type="match status" value="1"/>
</dbReference>
<sequence length="393" mass="43732">MATLGDARAGKLADNIAGFGRALRRAGLRVDSARIALAQEAAQLVGVTPKEDFAAALESVLVSREQERAVFRELFDAFFRDPEMAHKLLAQMLPSAQGERDARKRRPRVSEALAPQRRFGGAPKPPDREVDFDAAMTASDVARLHRADFNALTASEFHLVERLARDIALPVPHIEMRRMQPGLRGPRLHWGRSMRQSAQTGGELLVLRRMQRTRQPLPLLVLVDVSGSMERYARLLLAFLHAATRAHRRRDAFAFGTALTDLTPAFRIADTDAMLAAAGKAIADYAGGTRLGESLTTLRREHARRLVGRRTLVLVISDGLDTGEPQELARELEWLTHRCRRLLWLNPLLRFEGYAPLARGAAVLHRHAHAMLAVHNLEKLQDLARSLADLLDS</sequence>
<keyword evidence="3" id="KW-1185">Reference proteome</keyword>
<dbReference type="Proteomes" id="UP000806285">
    <property type="component" value="Unassembled WGS sequence"/>
</dbReference>
<dbReference type="InterPro" id="IPR011195">
    <property type="entry name" value="UCP010256"/>
</dbReference>